<keyword evidence="8" id="KW-0472">Membrane</keyword>
<evidence type="ECO:0000256" key="8">
    <source>
        <dbReference type="SAM" id="Phobius"/>
    </source>
</evidence>
<evidence type="ECO:0000259" key="10">
    <source>
        <dbReference type="Pfam" id="PF20667"/>
    </source>
</evidence>
<dbReference type="InterPro" id="IPR009976">
    <property type="entry name" value="Sec10-like"/>
</dbReference>
<evidence type="ECO:0000259" key="9">
    <source>
        <dbReference type="Pfam" id="PF07393"/>
    </source>
</evidence>
<evidence type="ECO:0000256" key="3">
    <source>
        <dbReference type="ARBA" id="ARBA00022448"/>
    </source>
</evidence>
<keyword evidence="5 7" id="KW-0175">Coiled coil</keyword>
<feature type="coiled-coil region" evidence="7">
    <location>
        <begin position="259"/>
        <end position="318"/>
    </location>
</feature>
<sequence length="923" mass="104422">MGWAVGAAARALRFGAIRIQTRQSTTSVMFHFEKHPISTEQDATELAKRYTEREQDLLRAALLTALQERKKNNGVTSILSPEETRALFAFNAIPFIGFGFLDNMIMILAGEYIDQQLGTLLCLSTMAAAAIGNIISDVAGVGLAHYVEAIVVRFGVRQPVLTAEQLESNKARWTTNAARAFGLTVGCIIGMFPLLFYDEKEKKISSEKSIDRFQMSGQYFVTYVEDLEQDPFDATDFVERVVWRITQGADTISDPLHLKEKLEEEIASLQMLCDQFSGKINVLEQQLDVDKRDYCNRLQQLHELNSDAIEKVKQLDQTMQNVSTAVVHLGDQLESVDGPRTRASEALALITHFDQFLSDQPLSSAIFTDPDKLLESADLIQKLYSISQELSKEKYAYVQARIAHRYEEIERLLIDEFVRSQRDEKKMAEVAKILAEFKGYGSCVDRYVEFLHATSFHRDRGDVFAEALHLCRNAKPKIEAIFPNPMAVIQKLVTSIFNGKLKETVYATLRDHREVGDQEGYLISLAEMYTSTKKLCTELEVLHVSPDPSFLIDLTRAIFERYLNSYPKDELDYLNAQSSIILARFYESKKHQKRAITSGGLQELRRDVTIRFLSADDFGGETFLAEDVAISILQETKNAFNRTQLFCNKMDVSRQAEKVLDVLLAKLVTEHLDYAVELALAGITLSEPKTEPPAYFFTFVPQNTAIVLLCAKQFEDSIWPLIKNTSVEQTCSKKWTSSLRGLENKINTGMDRHLNAIQGYTKFVLTSTQKKVDFIPDDDHMQIQVSQACQTILRFLKTQTSAMERGCDGANLKVVQVELAQRLYKTILAHIQNFTYNSAGAMLLLCDLNEYKKCISSWRCGRDASAPFDKLHSLANLLMVLPDNLSEAARSPTLADVDRSLISSFIQLRDDFKKNKNMSLLIF</sequence>
<protein>
    <recommendedName>
        <fullName evidence="2">Exocyst complex component 5</fullName>
    </recommendedName>
    <alternativeName>
        <fullName evidence="6">Exocyst complex component Sec10</fullName>
    </alternativeName>
</protein>
<proteinExistence type="inferred from homology"/>
<dbReference type="InterPro" id="IPR019537">
    <property type="entry name" value="TMEM65"/>
</dbReference>
<dbReference type="Pfam" id="PF07393">
    <property type="entry name" value="Sec10_HB"/>
    <property type="match status" value="1"/>
</dbReference>
<evidence type="ECO:0000256" key="2">
    <source>
        <dbReference type="ARBA" id="ARBA00017524"/>
    </source>
</evidence>
<feature type="transmembrane region" description="Helical" evidence="8">
    <location>
        <begin position="86"/>
        <end position="105"/>
    </location>
</feature>
<feature type="transmembrane region" description="Helical" evidence="8">
    <location>
        <begin position="177"/>
        <end position="197"/>
    </location>
</feature>
<evidence type="ECO:0000256" key="6">
    <source>
        <dbReference type="ARBA" id="ARBA00031471"/>
    </source>
</evidence>
<dbReference type="WBParaSite" id="MBELARI_LOCUS15878">
    <property type="protein sequence ID" value="MBELARI_LOCUS15878"/>
    <property type="gene ID" value="MBELARI_LOCUS15878"/>
</dbReference>
<evidence type="ECO:0000313" key="11">
    <source>
        <dbReference type="Proteomes" id="UP000887575"/>
    </source>
</evidence>
<dbReference type="Pfam" id="PF10507">
    <property type="entry name" value="TMEM65"/>
    <property type="match status" value="1"/>
</dbReference>
<keyword evidence="8" id="KW-0812">Transmembrane</keyword>
<feature type="domain" description="Exocyst complex component Sec10-like alpha-helical bundle" evidence="9">
    <location>
        <begin position="375"/>
        <end position="917"/>
    </location>
</feature>
<dbReference type="Pfam" id="PF20667">
    <property type="entry name" value="Sec10_N"/>
    <property type="match status" value="1"/>
</dbReference>
<name>A0AAF3EPK5_9BILA</name>
<feature type="domain" description="Exocyst complex component Sec10 N-terminal" evidence="10">
    <location>
        <begin position="257"/>
        <end position="369"/>
    </location>
</feature>
<comment type="similarity">
    <text evidence="1">Belongs to the SEC10 family.</text>
</comment>
<dbReference type="AlphaFoldDB" id="A0AAF3EPK5"/>
<evidence type="ECO:0000256" key="7">
    <source>
        <dbReference type="SAM" id="Coils"/>
    </source>
</evidence>
<evidence type="ECO:0000313" key="12">
    <source>
        <dbReference type="WBParaSite" id="MBELARI_LOCUS15878"/>
    </source>
</evidence>
<accession>A0AAF3EPK5</accession>
<dbReference type="InterPro" id="IPR048627">
    <property type="entry name" value="Sec10_HB"/>
</dbReference>
<keyword evidence="11" id="KW-1185">Reference proteome</keyword>
<evidence type="ECO:0000256" key="4">
    <source>
        <dbReference type="ARBA" id="ARBA00022483"/>
    </source>
</evidence>
<dbReference type="GO" id="GO:0006887">
    <property type="term" value="P:exocytosis"/>
    <property type="evidence" value="ECO:0007669"/>
    <property type="project" value="UniProtKB-KW"/>
</dbReference>
<dbReference type="PANTHER" id="PTHR12100:SF0">
    <property type="entry name" value="EXOCYST COMPLEX COMPONENT 5"/>
    <property type="match status" value="1"/>
</dbReference>
<keyword evidence="8" id="KW-1133">Transmembrane helix</keyword>
<keyword evidence="4" id="KW-0268">Exocytosis</keyword>
<keyword evidence="3" id="KW-0813">Transport</keyword>
<evidence type="ECO:0000256" key="1">
    <source>
        <dbReference type="ARBA" id="ARBA00006572"/>
    </source>
</evidence>
<organism evidence="11 12">
    <name type="scientific">Mesorhabditis belari</name>
    <dbReference type="NCBI Taxonomy" id="2138241"/>
    <lineage>
        <taxon>Eukaryota</taxon>
        <taxon>Metazoa</taxon>
        <taxon>Ecdysozoa</taxon>
        <taxon>Nematoda</taxon>
        <taxon>Chromadorea</taxon>
        <taxon>Rhabditida</taxon>
        <taxon>Rhabditina</taxon>
        <taxon>Rhabditomorpha</taxon>
        <taxon>Rhabditoidea</taxon>
        <taxon>Rhabditidae</taxon>
        <taxon>Mesorhabditinae</taxon>
        <taxon>Mesorhabditis</taxon>
    </lineage>
</organism>
<reference evidence="12" key="1">
    <citation type="submission" date="2024-02" db="UniProtKB">
        <authorList>
            <consortium name="WormBaseParasite"/>
        </authorList>
    </citation>
    <scope>IDENTIFICATION</scope>
</reference>
<dbReference type="PANTHER" id="PTHR12100">
    <property type="entry name" value="SEC10"/>
    <property type="match status" value="1"/>
</dbReference>
<dbReference type="GO" id="GO:0000145">
    <property type="term" value="C:exocyst"/>
    <property type="evidence" value="ECO:0007669"/>
    <property type="project" value="TreeGrafter"/>
</dbReference>
<dbReference type="InterPro" id="IPR048625">
    <property type="entry name" value="Sec10_N"/>
</dbReference>
<dbReference type="Proteomes" id="UP000887575">
    <property type="component" value="Unassembled WGS sequence"/>
</dbReference>
<evidence type="ECO:0000256" key="5">
    <source>
        <dbReference type="ARBA" id="ARBA00023054"/>
    </source>
</evidence>
<dbReference type="GO" id="GO:0006893">
    <property type="term" value="P:Golgi to plasma membrane transport"/>
    <property type="evidence" value="ECO:0007669"/>
    <property type="project" value="TreeGrafter"/>
</dbReference>